<comment type="caution">
    <text evidence="1">The sequence shown here is derived from an EMBL/GenBank/DDBJ whole genome shotgun (WGS) entry which is preliminary data.</text>
</comment>
<evidence type="ECO:0000313" key="1">
    <source>
        <dbReference type="EMBL" id="OBZ71527.1"/>
    </source>
</evidence>
<dbReference type="EMBL" id="LUGG01000011">
    <property type="protein sequence ID" value="OBZ71527.1"/>
    <property type="molecule type" value="Genomic_DNA"/>
</dbReference>
<evidence type="ECO:0000313" key="2">
    <source>
        <dbReference type="Proteomes" id="UP000092993"/>
    </source>
</evidence>
<keyword evidence="2" id="KW-1185">Reference proteome</keyword>
<proteinExistence type="predicted"/>
<dbReference type="Proteomes" id="UP000092993">
    <property type="component" value="Unassembled WGS sequence"/>
</dbReference>
<sequence>MEVCVRDKYQGCCGVVSPLGKFCPAHLKRSLNFLWPPLLVSAAFCRYVTPVTPGMKHNDHMLREPIS</sequence>
<name>A0A1C7M4V1_GRIFR</name>
<reference evidence="1 2" key="1">
    <citation type="submission" date="2016-03" db="EMBL/GenBank/DDBJ databases">
        <title>Whole genome sequencing of Grifola frondosa 9006-11.</title>
        <authorList>
            <person name="Min B."/>
            <person name="Park H."/>
            <person name="Kim J.-G."/>
            <person name="Cho H."/>
            <person name="Oh Y.-L."/>
            <person name="Kong W.-S."/>
            <person name="Choi I.-G."/>
        </authorList>
    </citation>
    <scope>NUCLEOTIDE SEQUENCE [LARGE SCALE GENOMIC DNA]</scope>
    <source>
        <strain evidence="1 2">9006-11</strain>
    </source>
</reference>
<organism evidence="1 2">
    <name type="scientific">Grifola frondosa</name>
    <name type="common">Maitake</name>
    <name type="synonym">Polyporus frondosus</name>
    <dbReference type="NCBI Taxonomy" id="5627"/>
    <lineage>
        <taxon>Eukaryota</taxon>
        <taxon>Fungi</taxon>
        <taxon>Dikarya</taxon>
        <taxon>Basidiomycota</taxon>
        <taxon>Agaricomycotina</taxon>
        <taxon>Agaricomycetes</taxon>
        <taxon>Polyporales</taxon>
        <taxon>Grifolaceae</taxon>
        <taxon>Grifola</taxon>
    </lineage>
</organism>
<protein>
    <submittedName>
        <fullName evidence="1">Uncharacterized protein</fullName>
    </submittedName>
</protein>
<accession>A0A1C7M4V1</accession>
<dbReference type="AlphaFoldDB" id="A0A1C7M4V1"/>
<gene>
    <name evidence="1" type="ORF">A0H81_08522</name>
</gene>